<organism evidence="1 2">
    <name type="scientific">Cajanus cajan</name>
    <name type="common">Pigeon pea</name>
    <name type="synonym">Cajanus indicus</name>
    <dbReference type="NCBI Taxonomy" id="3821"/>
    <lineage>
        <taxon>Eukaryota</taxon>
        <taxon>Viridiplantae</taxon>
        <taxon>Streptophyta</taxon>
        <taxon>Embryophyta</taxon>
        <taxon>Tracheophyta</taxon>
        <taxon>Spermatophyta</taxon>
        <taxon>Magnoliopsida</taxon>
        <taxon>eudicotyledons</taxon>
        <taxon>Gunneridae</taxon>
        <taxon>Pentapetalae</taxon>
        <taxon>rosids</taxon>
        <taxon>fabids</taxon>
        <taxon>Fabales</taxon>
        <taxon>Fabaceae</taxon>
        <taxon>Papilionoideae</taxon>
        <taxon>50 kb inversion clade</taxon>
        <taxon>NPAAA clade</taxon>
        <taxon>indigoferoid/millettioid clade</taxon>
        <taxon>Phaseoleae</taxon>
        <taxon>Cajanus</taxon>
    </lineage>
</organism>
<accession>A0A151R160</accession>
<evidence type="ECO:0000313" key="2">
    <source>
        <dbReference type="Proteomes" id="UP000075243"/>
    </source>
</evidence>
<reference evidence="1" key="1">
    <citation type="journal article" date="2012" name="Nat. Biotechnol.">
        <title>Draft genome sequence of pigeonpea (Cajanus cajan), an orphan legume crop of resource-poor farmers.</title>
        <authorList>
            <person name="Varshney R.K."/>
            <person name="Chen W."/>
            <person name="Li Y."/>
            <person name="Bharti A.K."/>
            <person name="Saxena R.K."/>
            <person name="Schlueter J.A."/>
            <person name="Donoghue M.T."/>
            <person name="Azam S."/>
            <person name="Fan G."/>
            <person name="Whaley A.M."/>
            <person name="Farmer A.D."/>
            <person name="Sheridan J."/>
            <person name="Iwata A."/>
            <person name="Tuteja R."/>
            <person name="Penmetsa R.V."/>
            <person name="Wu W."/>
            <person name="Upadhyaya H.D."/>
            <person name="Yang S.P."/>
            <person name="Shah T."/>
            <person name="Saxena K.B."/>
            <person name="Michael T."/>
            <person name="McCombie W.R."/>
            <person name="Yang B."/>
            <person name="Zhang G."/>
            <person name="Yang H."/>
            <person name="Wang J."/>
            <person name="Spillane C."/>
            <person name="Cook D.R."/>
            <person name="May G.D."/>
            <person name="Xu X."/>
            <person name="Jackson S.A."/>
        </authorList>
    </citation>
    <scope>NUCLEOTIDE SEQUENCE [LARGE SCALE GENOMIC DNA]</scope>
</reference>
<dbReference type="Gramene" id="C.cajan_40189.t">
    <property type="protein sequence ID" value="C.cajan_40189.t"/>
    <property type="gene ID" value="C.cajan_40189"/>
</dbReference>
<keyword evidence="2" id="KW-1185">Reference proteome</keyword>
<evidence type="ECO:0000313" key="1">
    <source>
        <dbReference type="EMBL" id="KYP36253.1"/>
    </source>
</evidence>
<dbReference type="Proteomes" id="UP000075243">
    <property type="component" value="Unassembled WGS sequence"/>
</dbReference>
<dbReference type="PANTHER" id="PTHR11439">
    <property type="entry name" value="GAG-POL-RELATED RETROTRANSPOSON"/>
    <property type="match status" value="1"/>
</dbReference>
<dbReference type="OMA" id="INIRYHY"/>
<name>A0A151R160_CAJCA</name>
<gene>
    <name evidence="1" type="ORF">KK1_042645</name>
</gene>
<protein>
    <submittedName>
        <fullName evidence="1">Retrovirus-related Pol polyprotein from transposon TNT 1-94</fullName>
    </submittedName>
</protein>
<dbReference type="PANTHER" id="PTHR11439:SF517">
    <property type="entry name" value="CYSTEINE-RICH RLK (RECEPTOR-LIKE PROTEIN KINASE) 8"/>
    <property type="match status" value="1"/>
</dbReference>
<proteinExistence type="predicted"/>
<dbReference type="EMBL" id="KQ484243">
    <property type="protein sequence ID" value="KYP36253.1"/>
    <property type="molecule type" value="Genomic_DNA"/>
</dbReference>
<sequence>MENPTELHLMAAKRVLRYLKGTTEFGIFYRKGGDNELLAYTDSDYAGDLDDRKSTSGYVFLLCSAAVSWSSKKQSIVSLSTTEAEFISAASCACQAIWLKRVLEKLCGMQNQATTVIYCDSRSAIELSKNPVMHGRNKHIDVRFHFLRNLTKTGTVKMMHCGTQEQIADILTKPLKLDTFLKLRKSLGVCTESSIN</sequence>
<dbReference type="AlphaFoldDB" id="A0A151R160"/>
<dbReference type="CDD" id="cd09272">
    <property type="entry name" value="RNase_HI_RT_Ty1"/>
    <property type="match status" value="1"/>
</dbReference>